<evidence type="ECO:0000256" key="3">
    <source>
        <dbReference type="ARBA" id="ARBA00023136"/>
    </source>
</evidence>
<organism evidence="5 6">
    <name type="scientific">Rhizoclosmatium globosum</name>
    <dbReference type="NCBI Taxonomy" id="329046"/>
    <lineage>
        <taxon>Eukaryota</taxon>
        <taxon>Fungi</taxon>
        <taxon>Fungi incertae sedis</taxon>
        <taxon>Chytridiomycota</taxon>
        <taxon>Chytridiomycota incertae sedis</taxon>
        <taxon>Chytridiomycetes</taxon>
        <taxon>Chytridiales</taxon>
        <taxon>Chytriomycetaceae</taxon>
        <taxon>Rhizoclosmatium</taxon>
    </lineage>
</organism>
<evidence type="ECO:0000256" key="4">
    <source>
        <dbReference type="RuleBase" id="RU367022"/>
    </source>
</evidence>
<feature type="transmembrane region" description="Helical" evidence="4">
    <location>
        <begin position="303"/>
        <end position="335"/>
    </location>
</feature>
<dbReference type="Pfam" id="PF04145">
    <property type="entry name" value="Ctr"/>
    <property type="match status" value="1"/>
</dbReference>
<dbReference type="AlphaFoldDB" id="A0A1Y2BZV3"/>
<evidence type="ECO:0000256" key="2">
    <source>
        <dbReference type="ARBA" id="ARBA00022989"/>
    </source>
</evidence>
<keyword evidence="1 4" id="KW-0812">Transmembrane</keyword>
<keyword evidence="2 4" id="KW-1133">Transmembrane helix</keyword>
<sequence length="351" mass="36054">MSATSASSSSSFATPLLTGICTKNGTVDLSVVPCGFQATQCSGAGVSLAQCSPVYLLRVLCATDVSSTTDSCVAVKSFCASSTDSGCTTTLPTTLPTSKALESAASPSCDAFPAPAICKTSGCTALTPVPGNATLKECNIGSLVASVCSSSTSSCAASYSQLCSVFPSWCPTPSTSSGSTSGSTTSNSMCASMPSMPGCSSTSTMSSSMGLMFLHSSINDLVLFQTFVPSTPAPVDSCCSTTITAVQPAKALSPSHAHLLTKQRLQYTTRSPLQSLLHSLFGISDTSYITHQFYKFCLKTTNVFLGFLVMLIVMQFNIGYLLAACAGYGVGALLFEGTVDERGVDECCVSE</sequence>
<accession>A0A1Y2BZV3</accession>
<proteinExistence type="inferred from homology"/>
<dbReference type="GO" id="GO:0005375">
    <property type="term" value="F:copper ion transmembrane transporter activity"/>
    <property type="evidence" value="ECO:0007669"/>
    <property type="project" value="UniProtKB-UniRule"/>
</dbReference>
<dbReference type="PANTHER" id="PTHR12483">
    <property type="entry name" value="SOLUTE CARRIER FAMILY 31 COPPER TRANSPORTERS"/>
    <property type="match status" value="1"/>
</dbReference>
<gene>
    <name evidence="5" type="ORF">BCR33DRAFT_373518</name>
</gene>
<comment type="caution">
    <text evidence="5">The sequence shown here is derived from an EMBL/GenBank/DDBJ whole genome shotgun (WGS) entry which is preliminary data.</text>
</comment>
<dbReference type="Proteomes" id="UP000193642">
    <property type="component" value="Unassembled WGS sequence"/>
</dbReference>
<dbReference type="GO" id="GO:0016020">
    <property type="term" value="C:membrane"/>
    <property type="evidence" value="ECO:0007669"/>
    <property type="project" value="UniProtKB-SubCell"/>
</dbReference>
<comment type="similarity">
    <text evidence="4">Belongs to the copper transporter (Ctr) (TC 1.A.56) family. SLC31A subfamily.</text>
</comment>
<dbReference type="OrthoDB" id="73901at2759"/>
<keyword evidence="4" id="KW-0186">Copper</keyword>
<dbReference type="EMBL" id="MCGO01000036">
    <property type="protein sequence ID" value="ORY40256.1"/>
    <property type="molecule type" value="Genomic_DNA"/>
</dbReference>
<evidence type="ECO:0000256" key="1">
    <source>
        <dbReference type="ARBA" id="ARBA00022692"/>
    </source>
</evidence>
<protein>
    <recommendedName>
        <fullName evidence="4">Copper transport protein</fullName>
    </recommendedName>
</protein>
<evidence type="ECO:0000313" key="5">
    <source>
        <dbReference type="EMBL" id="ORY40256.1"/>
    </source>
</evidence>
<keyword evidence="6" id="KW-1185">Reference proteome</keyword>
<keyword evidence="4" id="KW-0406">Ion transport</keyword>
<name>A0A1Y2BZV3_9FUNG</name>
<keyword evidence="4" id="KW-0813">Transport</keyword>
<keyword evidence="3 4" id="KW-0472">Membrane</keyword>
<evidence type="ECO:0000313" key="6">
    <source>
        <dbReference type="Proteomes" id="UP000193642"/>
    </source>
</evidence>
<keyword evidence="4" id="KW-0187">Copper transport</keyword>
<reference evidence="5 6" key="1">
    <citation type="submission" date="2016-07" db="EMBL/GenBank/DDBJ databases">
        <title>Pervasive Adenine N6-methylation of Active Genes in Fungi.</title>
        <authorList>
            <consortium name="DOE Joint Genome Institute"/>
            <person name="Mondo S.J."/>
            <person name="Dannebaum R.O."/>
            <person name="Kuo R.C."/>
            <person name="Labutti K."/>
            <person name="Haridas S."/>
            <person name="Kuo A."/>
            <person name="Salamov A."/>
            <person name="Ahrendt S.R."/>
            <person name="Lipzen A."/>
            <person name="Sullivan W."/>
            <person name="Andreopoulos W.B."/>
            <person name="Clum A."/>
            <person name="Lindquist E."/>
            <person name="Daum C."/>
            <person name="Ramamoorthy G.K."/>
            <person name="Gryganskyi A."/>
            <person name="Culley D."/>
            <person name="Magnuson J.K."/>
            <person name="James T.Y."/>
            <person name="O'Malley M.A."/>
            <person name="Stajich J.E."/>
            <person name="Spatafora J.W."/>
            <person name="Visel A."/>
            <person name="Grigoriev I.V."/>
        </authorList>
    </citation>
    <scope>NUCLEOTIDE SEQUENCE [LARGE SCALE GENOMIC DNA]</scope>
    <source>
        <strain evidence="5 6">JEL800</strain>
    </source>
</reference>
<dbReference type="InterPro" id="IPR007274">
    <property type="entry name" value="Cop_transporter"/>
</dbReference>
<comment type="subcellular location">
    <subcellularLocation>
        <location evidence="4">Membrane</location>
        <topology evidence="4">Multi-pass membrane protein</topology>
    </subcellularLocation>
</comment>